<evidence type="ECO:0000256" key="3">
    <source>
        <dbReference type="ARBA" id="ARBA00023002"/>
    </source>
</evidence>
<organism evidence="7 8">
    <name type="scientific">Manihot esculenta</name>
    <name type="common">Cassava</name>
    <name type="synonym">Jatropha manihot</name>
    <dbReference type="NCBI Taxonomy" id="3983"/>
    <lineage>
        <taxon>Eukaryota</taxon>
        <taxon>Viridiplantae</taxon>
        <taxon>Streptophyta</taxon>
        <taxon>Embryophyta</taxon>
        <taxon>Tracheophyta</taxon>
        <taxon>Spermatophyta</taxon>
        <taxon>Magnoliopsida</taxon>
        <taxon>eudicotyledons</taxon>
        <taxon>Gunneridae</taxon>
        <taxon>Pentapetalae</taxon>
        <taxon>rosids</taxon>
        <taxon>fabids</taxon>
        <taxon>Malpighiales</taxon>
        <taxon>Euphorbiaceae</taxon>
        <taxon>Crotonoideae</taxon>
        <taxon>Manihoteae</taxon>
        <taxon>Manihot</taxon>
    </lineage>
</organism>
<evidence type="ECO:0000313" key="7">
    <source>
        <dbReference type="EMBL" id="OAY42829.1"/>
    </source>
</evidence>
<dbReference type="GO" id="GO:0020037">
    <property type="term" value="F:heme binding"/>
    <property type="evidence" value="ECO:0007669"/>
    <property type="project" value="InterPro"/>
</dbReference>
<evidence type="ECO:0000256" key="1">
    <source>
        <dbReference type="ARBA" id="ARBA00010617"/>
    </source>
</evidence>
<keyword evidence="6" id="KW-0503">Monooxygenase</keyword>
<dbReference type="GO" id="GO:0005506">
    <property type="term" value="F:iron ion binding"/>
    <property type="evidence" value="ECO:0007669"/>
    <property type="project" value="InterPro"/>
</dbReference>
<dbReference type="PRINTS" id="PR00385">
    <property type="entry name" value="P450"/>
</dbReference>
<name>A0A2C9VCP8_MANES</name>
<dbReference type="PRINTS" id="PR00463">
    <property type="entry name" value="EP450I"/>
</dbReference>
<dbReference type="AlphaFoldDB" id="A0A2C9VCP8"/>
<dbReference type="SUPFAM" id="SSF48264">
    <property type="entry name" value="Cytochrome P450"/>
    <property type="match status" value="1"/>
</dbReference>
<dbReference type="PANTHER" id="PTHR47950">
    <property type="entry name" value="CYTOCHROME P450, FAMILY 76, SUBFAMILY C, POLYPEPTIDE 5-RELATED"/>
    <property type="match status" value="1"/>
</dbReference>
<keyword evidence="4 5" id="KW-0408">Iron</keyword>
<dbReference type="GO" id="GO:0004497">
    <property type="term" value="F:monooxygenase activity"/>
    <property type="evidence" value="ECO:0007669"/>
    <property type="project" value="UniProtKB-KW"/>
</dbReference>
<dbReference type="OMA" id="NMDERIG"/>
<dbReference type="OrthoDB" id="842715at2759"/>
<dbReference type="InterPro" id="IPR001128">
    <property type="entry name" value="Cyt_P450"/>
</dbReference>
<proteinExistence type="inferred from homology"/>
<evidence type="ECO:0000256" key="6">
    <source>
        <dbReference type="RuleBase" id="RU000461"/>
    </source>
</evidence>
<dbReference type="FunFam" id="1.10.630.10:FF:000007">
    <property type="entry name" value="Cytochrome P450 76C4"/>
    <property type="match status" value="1"/>
</dbReference>
<protein>
    <recommendedName>
        <fullName evidence="9">Cytochrome P450</fullName>
    </recommendedName>
</protein>
<evidence type="ECO:0000256" key="5">
    <source>
        <dbReference type="PIRSR" id="PIRSR602401-1"/>
    </source>
</evidence>
<reference evidence="8" key="1">
    <citation type="journal article" date="2016" name="Nat. Biotechnol.">
        <title>Sequencing wild and cultivated cassava and related species reveals extensive interspecific hybridization and genetic diversity.</title>
        <authorList>
            <person name="Bredeson J.V."/>
            <person name="Lyons J.B."/>
            <person name="Prochnik S.E."/>
            <person name="Wu G.A."/>
            <person name="Ha C.M."/>
            <person name="Edsinger-Gonzales E."/>
            <person name="Grimwood J."/>
            <person name="Schmutz J."/>
            <person name="Rabbi I.Y."/>
            <person name="Egesi C."/>
            <person name="Nauluvula P."/>
            <person name="Lebot V."/>
            <person name="Ndunguru J."/>
            <person name="Mkamilo G."/>
            <person name="Bart R.S."/>
            <person name="Setter T.L."/>
            <person name="Gleadow R.M."/>
            <person name="Kulakow P."/>
            <person name="Ferguson M.E."/>
            <person name="Rounsley S."/>
            <person name="Rokhsar D.S."/>
        </authorList>
    </citation>
    <scope>NUCLEOTIDE SEQUENCE [LARGE SCALE GENOMIC DNA]</scope>
    <source>
        <strain evidence="8">cv. AM560-2</strain>
    </source>
</reference>
<dbReference type="PANTHER" id="PTHR47950:SF15">
    <property type="entry name" value="CYTOCHROME P450"/>
    <property type="match status" value="1"/>
</dbReference>
<dbReference type="Gramene" id="Manes.08G019200.1.v8.1">
    <property type="protein sequence ID" value="Manes.08G019200.1.v8.1.CDS"/>
    <property type="gene ID" value="Manes.08G019200.v8.1"/>
</dbReference>
<keyword evidence="3 6" id="KW-0560">Oxidoreductase</keyword>
<dbReference type="Gene3D" id="1.10.630.10">
    <property type="entry name" value="Cytochrome P450"/>
    <property type="match status" value="1"/>
</dbReference>
<dbReference type="Proteomes" id="UP000091857">
    <property type="component" value="Chromosome 8"/>
</dbReference>
<keyword evidence="5 6" id="KW-0349">Heme</keyword>
<dbReference type="GO" id="GO:0016705">
    <property type="term" value="F:oxidoreductase activity, acting on paired donors, with incorporation or reduction of molecular oxygen"/>
    <property type="evidence" value="ECO:0007669"/>
    <property type="project" value="InterPro"/>
</dbReference>
<comment type="similarity">
    <text evidence="1 6">Belongs to the cytochrome P450 family.</text>
</comment>
<dbReference type="InterPro" id="IPR017972">
    <property type="entry name" value="Cyt_P450_CS"/>
</dbReference>
<keyword evidence="2 5" id="KW-0479">Metal-binding</keyword>
<gene>
    <name evidence="7" type="ORF">MANES_08G019200v8</name>
</gene>
<comment type="cofactor">
    <cofactor evidence="5">
        <name>heme</name>
        <dbReference type="ChEBI" id="CHEBI:30413"/>
    </cofactor>
</comment>
<feature type="binding site" description="axial binding residue" evidence="5">
    <location>
        <position position="452"/>
    </location>
    <ligand>
        <name>heme</name>
        <dbReference type="ChEBI" id="CHEBI:30413"/>
    </ligand>
    <ligandPart>
        <name>Fe</name>
        <dbReference type="ChEBI" id="CHEBI:18248"/>
    </ligandPart>
</feature>
<dbReference type="EMBL" id="CM004394">
    <property type="protein sequence ID" value="OAY42829.1"/>
    <property type="molecule type" value="Genomic_DNA"/>
</dbReference>
<evidence type="ECO:0000313" key="8">
    <source>
        <dbReference type="Proteomes" id="UP000091857"/>
    </source>
</evidence>
<evidence type="ECO:0000256" key="2">
    <source>
        <dbReference type="ARBA" id="ARBA00022723"/>
    </source>
</evidence>
<dbReference type="PROSITE" id="PS00086">
    <property type="entry name" value="CYTOCHROME_P450"/>
    <property type="match status" value="1"/>
</dbReference>
<dbReference type="STRING" id="3983.A0A2C9VCP8"/>
<dbReference type="InterPro" id="IPR036396">
    <property type="entry name" value="Cyt_P450_sf"/>
</dbReference>
<dbReference type="CDD" id="cd11073">
    <property type="entry name" value="CYP76-like"/>
    <property type="match status" value="1"/>
</dbReference>
<comment type="caution">
    <text evidence="7">The sequence shown here is derived from an EMBL/GenBank/DDBJ whole genome shotgun (WGS) entry which is preliminary data.</text>
</comment>
<dbReference type="Pfam" id="PF00067">
    <property type="entry name" value="p450"/>
    <property type="match status" value="1"/>
</dbReference>
<evidence type="ECO:0008006" key="9">
    <source>
        <dbReference type="Google" id="ProtNLM"/>
    </source>
</evidence>
<accession>A0A2C9VCP8</accession>
<dbReference type="InterPro" id="IPR002401">
    <property type="entry name" value="Cyt_P450_E_grp-I"/>
</dbReference>
<keyword evidence="8" id="KW-1185">Reference proteome</keyword>
<sequence length="514" mass="58879">MEFMYDSLVWCSLFLSLALILLLNGKKWRNINKNLPPGPPGWPIFGNMFDLGTAPHQALYELKFKYGPVLLLRLGSIDTMVIQSAKAAAELFKNHDASFCDRKSPDVLSAHNYEEASLAVGHYGPYWRMLRRLCSVEFMTNKRLNETASIRLKCISQMLRSIEDDVAAAKARGESGTVNLPHYLFLMSFNLIGNLMVSRDLLDSQCKEGHEFFEAMDKVATWVGTPNIADFLPFLKRLDPQGLKRSMLRDMGKAKEIVASFVEQRIKDHKIEKEKTKDFLDTLLEYEGDGKEWHEKIPYEKVILIVLEMFFGGSETTSTTMEWFMAELLRNPKAMRKVKEELNAVVGVNRKVVEESDIEKLPYFQAALKETLRLHPAIPLLLPRNTLQDTNFMGYHISKDTQVFINAWAIARDPESWEDPLAFKPERFLGSNIDYKGQNFEFIPFGSGRRICVGITLAQRIIPLGLASLIHNFDWEFDKNASPDILNMDERIGVTVRKLVPLNLIPKKRKEMHV</sequence>
<evidence type="ECO:0000256" key="4">
    <source>
        <dbReference type="ARBA" id="ARBA00023004"/>
    </source>
</evidence>